<sequence length="256" mass="25805">MLVVQAHQIHALGGGQRGDGGGGSAGHDESRVQLAVLQRVGAVAEALIGGVDVLLGQVIGAQKVDGVVVHAGAGGADGDVLALQVGNGLNVGVGGDDLHLLHVQVGHGGDVGNSAGFGKQVGARIRIGHDVGLDKAQLSRAVLQVLNVVLRAAGLDGDNAHAGIAGDILAQHAAERIVCTLRTAGREGQRISGAGCGTGGSCSASGTRRRSGSPIVSAAGEDRGHHQCGHEKRHQFFHRNTPFLSFNLLGTCYIVA</sequence>
<evidence type="ECO:0000256" key="1">
    <source>
        <dbReference type="SAM" id="MobiDB-lite"/>
    </source>
</evidence>
<proteinExistence type="predicted"/>
<organism evidence="2">
    <name type="scientific">bioreactor metagenome</name>
    <dbReference type="NCBI Taxonomy" id="1076179"/>
    <lineage>
        <taxon>unclassified sequences</taxon>
        <taxon>metagenomes</taxon>
        <taxon>ecological metagenomes</taxon>
    </lineage>
</organism>
<feature type="region of interest" description="Disordered" evidence="1">
    <location>
        <begin position="196"/>
        <end position="224"/>
    </location>
</feature>
<dbReference type="EMBL" id="VSSQ01034549">
    <property type="protein sequence ID" value="MPM86532.1"/>
    <property type="molecule type" value="Genomic_DNA"/>
</dbReference>
<comment type="caution">
    <text evidence="2">The sequence shown here is derived from an EMBL/GenBank/DDBJ whole genome shotgun (WGS) entry which is preliminary data.</text>
</comment>
<gene>
    <name evidence="2" type="ORF">SDC9_133621</name>
</gene>
<reference evidence="2" key="1">
    <citation type="submission" date="2019-08" db="EMBL/GenBank/DDBJ databases">
        <authorList>
            <person name="Kucharzyk K."/>
            <person name="Murdoch R.W."/>
            <person name="Higgins S."/>
            <person name="Loffler F."/>
        </authorList>
    </citation>
    <scope>NUCLEOTIDE SEQUENCE</scope>
</reference>
<name>A0A645DD95_9ZZZZ</name>
<dbReference type="AlphaFoldDB" id="A0A645DD95"/>
<evidence type="ECO:0000313" key="2">
    <source>
        <dbReference type="EMBL" id="MPM86532.1"/>
    </source>
</evidence>
<accession>A0A645DD95</accession>
<protein>
    <submittedName>
        <fullName evidence="2">Uncharacterized protein</fullName>
    </submittedName>
</protein>